<proteinExistence type="predicted"/>
<dbReference type="Proteomes" id="UP000019109">
    <property type="component" value="Unassembled WGS sequence"/>
</dbReference>
<name>W4VCY2_9FIRM</name>
<reference evidence="1" key="1">
    <citation type="journal article" date="2014" name="Genome Announc.">
        <title>Draft Genome Sequence of Clostridium straminisolvens Strain JCM 21531T, Isolated from a Cellulose-Degrading Bacterial Community.</title>
        <authorList>
            <person name="Yuki M."/>
            <person name="Oshima K."/>
            <person name="Suda W."/>
            <person name="Sakamoto M."/>
            <person name="Kitamura K."/>
            <person name="Iida T."/>
            <person name="Hattori M."/>
            <person name="Ohkuma M."/>
        </authorList>
    </citation>
    <scope>NUCLEOTIDE SEQUENCE [LARGE SCALE GENOMIC DNA]</scope>
    <source>
        <strain evidence="1">JCM 21531</strain>
    </source>
</reference>
<comment type="caution">
    <text evidence="1">The sequence shown here is derived from an EMBL/GenBank/DDBJ whole genome shotgun (WGS) entry which is preliminary data.</text>
</comment>
<dbReference type="EMBL" id="BAVR01000082">
    <property type="protein sequence ID" value="GAE90653.1"/>
    <property type="molecule type" value="Genomic_DNA"/>
</dbReference>
<accession>W4VCY2</accession>
<organism evidence="1 2">
    <name type="scientific">Acetivibrio straminisolvens JCM 21531</name>
    <dbReference type="NCBI Taxonomy" id="1294263"/>
    <lineage>
        <taxon>Bacteria</taxon>
        <taxon>Bacillati</taxon>
        <taxon>Bacillota</taxon>
        <taxon>Clostridia</taxon>
        <taxon>Eubacteriales</taxon>
        <taxon>Oscillospiraceae</taxon>
        <taxon>Acetivibrio</taxon>
    </lineage>
</organism>
<protein>
    <submittedName>
        <fullName evidence="1">Uncharacterized protein</fullName>
    </submittedName>
</protein>
<sequence length="55" mass="6689">MIVYTPFLSIFTMKGLDFIRTLITTFFVYDTFSVQKIHTLRFQDYKLPFLLQLYI</sequence>
<gene>
    <name evidence="1" type="ORF">JCM21531_4282</name>
</gene>
<dbReference type="AlphaFoldDB" id="W4VCY2"/>
<evidence type="ECO:0000313" key="2">
    <source>
        <dbReference type="Proteomes" id="UP000019109"/>
    </source>
</evidence>
<evidence type="ECO:0000313" key="1">
    <source>
        <dbReference type="EMBL" id="GAE90653.1"/>
    </source>
</evidence>
<keyword evidence="2" id="KW-1185">Reference proteome</keyword>